<feature type="compositionally biased region" description="Polar residues" evidence="1">
    <location>
        <begin position="363"/>
        <end position="383"/>
    </location>
</feature>
<feature type="compositionally biased region" description="Polar residues" evidence="1">
    <location>
        <begin position="223"/>
        <end position="234"/>
    </location>
</feature>
<accession>A0A5S6Q923</accession>
<dbReference type="WBParaSite" id="TMUE_1000003585.1">
    <property type="protein sequence ID" value="TMUE_1000003585.1"/>
    <property type="gene ID" value="WBGene00291932"/>
</dbReference>
<feature type="region of interest" description="Disordered" evidence="1">
    <location>
        <begin position="468"/>
        <end position="524"/>
    </location>
</feature>
<feature type="compositionally biased region" description="Polar residues" evidence="1">
    <location>
        <begin position="136"/>
        <end position="145"/>
    </location>
</feature>
<dbReference type="Proteomes" id="UP000046395">
    <property type="component" value="Unassembled WGS sequence"/>
</dbReference>
<feature type="region of interest" description="Disordered" evidence="1">
    <location>
        <begin position="41"/>
        <end position="120"/>
    </location>
</feature>
<evidence type="ECO:0000313" key="2">
    <source>
        <dbReference type="Proteomes" id="UP000046395"/>
    </source>
</evidence>
<evidence type="ECO:0000313" key="3">
    <source>
        <dbReference type="WBParaSite" id="TMUE_1000003585.1"/>
    </source>
</evidence>
<feature type="compositionally biased region" description="Low complexity" evidence="1">
    <location>
        <begin position="391"/>
        <end position="402"/>
    </location>
</feature>
<keyword evidence="2" id="KW-1185">Reference proteome</keyword>
<feature type="compositionally biased region" description="Polar residues" evidence="1">
    <location>
        <begin position="168"/>
        <end position="178"/>
    </location>
</feature>
<proteinExistence type="predicted"/>
<reference evidence="3" key="1">
    <citation type="submission" date="2019-12" db="UniProtKB">
        <authorList>
            <consortium name="WormBaseParasite"/>
        </authorList>
    </citation>
    <scope>IDENTIFICATION</scope>
</reference>
<feature type="region of interest" description="Disordered" evidence="1">
    <location>
        <begin position="345"/>
        <end position="451"/>
    </location>
</feature>
<name>A0A5S6Q923_TRIMR</name>
<feature type="region of interest" description="Disordered" evidence="1">
    <location>
        <begin position="1"/>
        <end position="25"/>
    </location>
</feature>
<feature type="region of interest" description="Disordered" evidence="1">
    <location>
        <begin position="136"/>
        <end position="234"/>
    </location>
</feature>
<feature type="compositionally biased region" description="Polar residues" evidence="1">
    <location>
        <begin position="431"/>
        <end position="450"/>
    </location>
</feature>
<dbReference type="AlphaFoldDB" id="A0A5S6Q923"/>
<protein>
    <submittedName>
        <fullName evidence="3">Uncharacterized protein</fullName>
    </submittedName>
</protein>
<feature type="compositionally biased region" description="Polar residues" evidence="1">
    <location>
        <begin position="403"/>
        <end position="414"/>
    </location>
</feature>
<sequence length="524" mass="57934">MYTTPDVLGASPVQHLKNNQPPTIPLTEALSDPAIQLPSQIGQPEQGAPPYLTANMHMMPQNPGHAPTSRGDWAPILRTPEPRLFQPNLPDEFNRLKPLDESSNLSKPNPFGNGAAHQEKKSANPFLMSSLSQQMNNPWQQSPLNFVSPLDSPWQQPHKPEQPGNDHYMSSMTSSQVDSYPHNYQMPGRSSGGLPDPNAFNLPVPSEPSQTGAAEQSPYYPAQSPQYFTNPGQDSQANFQRVQAGYNDILNAMFPMNQANQERNGEQYARPDFETFGTVGANMYESDLSKEKRTSFPGASPFLRFGNNPMPGNTMQAQPVFQRSLDNENSFSAYPFSPLLPYSPDQLGFAQPRENAPMPNVHSVRNSNHPSKYKSPYQTSDDQMPNGLETSPYVPSSPFSYPLQQPSWTSTGTVEGSAVNRDGNYRDQASRLDSNGQASFSFLSPNPTSERSADALLPLTLHVRLTNSSMANSPASEREGSYENEHDEELGNKDSVDIRDSTKLKELKENVNSLKEDSSREVTP</sequence>
<feature type="compositionally biased region" description="Basic and acidic residues" evidence="1">
    <location>
        <begin position="476"/>
        <end position="524"/>
    </location>
</feature>
<organism evidence="2 3">
    <name type="scientific">Trichuris muris</name>
    <name type="common">Mouse whipworm</name>
    <dbReference type="NCBI Taxonomy" id="70415"/>
    <lineage>
        <taxon>Eukaryota</taxon>
        <taxon>Metazoa</taxon>
        <taxon>Ecdysozoa</taxon>
        <taxon>Nematoda</taxon>
        <taxon>Enoplea</taxon>
        <taxon>Dorylaimia</taxon>
        <taxon>Trichinellida</taxon>
        <taxon>Trichuridae</taxon>
        <taxon>Trichuris</taxon>
    </lineage>
</organism>
<evidence type="ECO:0000256" key="1">
    <source>
        <dbReference type="SAM" id="MobiDB-lite"/>
    </source>
</evidence>